<dbReference type="EMBL" id="CP115965">
    <property type="protein sequence ID" value="WZW98810.1"/>
    <property type="molecule type" value="Genomic_DNA"/>
</dbReference>
<name>A0ABZ3CAL9_9ACTN</name>
<evidence type="ECO:0008006" key="4">
    <source>
        <dbReference type="Google" id="ProtNLM"/>
    </source>
</evidence>
<evidence type="ECO:0000313" key="2">
    <source>
        <dbReference type="EMBL" id="WZW98810.1"/>
    </source>
</evidence>
<evidence type="ECO:0000313" key="3">
    <source>
        <dbReference type="Proteomes" id="UP001434337"/>
    </source>
</evidence>
<dbReference type="SUPFAM" id="SSF53955">
    <property type="entry name" value="Lysozyme-like"/>
    <property type="match status" value="1"/>
</dbReference>
<protein>
    <recommendedName>
        <fullName evidence="4">Lytic transglycosylase domain-containing protein</fullName>
    </recommendedName>
</protein>
<keyword evidence="3" id="KW-1185">Reference proteome</keyword>
<organism evidence="2 3">
    <name type="scientific">Propioniciclava soli</name>
    <dbReference type="NCBI Taxonomy" id="2775081"/>
    <lineage>
        <taxon>Bacteria</taxon>
        <taxon>Bacillati</taxon>
        <taxon>Actinomycetota</taxon>
        <taxon>Actinomycetes</taxon>
        <taxon>Propionibacteriales</taxon>
        <taxon>Propionibacteriaceae</taxon>
        <taxon>Propioniciclava</taxon>
    </lineage>
</organism>
<keyword evidence="1" id="KW-0732">Signal</keyword>
<evidence type="ECO:0000256" key="1">
    <source>
        <dbReference type="SAM" id="SignalP"/>
    </source>
</evidence>
<dbReference type="InterPro" id="IPR023346">
    <property type="entry name" value="Lysozyme-like_dom_sf"/>
</dbReference>
<sequence length="224" mass="23774">MKRGIQTLLLSTGAVCVALGGITTLTAAPAGATNPVPAVATTAQADATASELVDSRLAGELASRSSDRTDPAAAADARSAQLTATAQAIADREAAIEAERQAEIDRQAAERAAFIATQGYTPETTEPKEIARQIAANSYGWGEDQFTCYNNIIMRESMWDTFADNPTSSAYGIPQALPGSKMASEGADWETNPATQIKWGLKYVKERFGTPCSAWSFKQANGWY</sequence>
<dbReference type="RefSeq" id="WP_232548688.1">
    <property type="nucleotide sequence ID" value="NZ_CP115965.1"/>
</dbReference>
<feature type="signal peptide" evidence="1">
    <location>
        <begin position="1"/>
        <end position="27"/>
    </location>
</feature>
<dbReference type="Proteomes" id="UP001434337">
    <property type="component" value="Chromosome"/>
</dbReference>
<proteinExistence type="predicted"/>
<accession>A0ABZ3CAL9</accession>
<reference evidence="2 3" key="1">
    <citation type="journal article" date="2023" name="Environ Microbiome">
        <title>A coral-associated actinobacterium mitigates coral bleaching under heat stress.</title>
        <authorList>
            <person name="Li J."/>
            <person name="Zou Y."/>
            <person name="Li Q."/>
            <person name="Zhang J."/>
            <person name="Bourne D.G."/>
            <person name="Lyu Y."/>
            <person name="Liu C."/>
            <person name="Zhang S."/>
        </authorList>
    </citation>
    <scope>NUCLEOTIDE SEQUENCE [LARGE SCALE GENOMIC DNA]</scope>
    <source>
        <strain evidence="2 3">SCSIO 13291</strain>
    </source>
</reference>
<feature type="chain" id="PRO_5045152801" description="Lytic transglycosylase domain-containing protein" evidence="1">
    <location>
        <begin position="28"/>
        <end position="224"/>
    </location>
</feature>
<gene>
    <name evidence="2" type="ORF">PCC79_00965</name>
</gene>